<evidence type="ECO:0000256" key="1">
    <source>
        <dbReference type="SAM" id="MobiDB-lite"/>
    </source>
</evidence>
<organism evidence="2 3">
    <name type="scientific">Prymnesium parvum</name>
    <name type="common">Toxic golden alga</name>
    <dbReference type="NCBI Taxonomy" id="97485"/>
    <lineage>
        <taxon>Eukaryota</taxon>
        <taxon>Haptista</taxon>
        <taxon>Haptophyta</taxon>
        <taxon>Prymnesiophyceae</taxon>
        <taxon>Prymnesiales</taxon>
        <taxon>Prymnesiaceae</taxon>
        <taxon>Prymnesium</taxon>
    </lineage>
</organism>
<sequence>MAETKPSKRKKSKPPSWQRRKKKKLSSAPVPSAPATSIATLQLDLAEAKAASQGARDRFRLHQPPLDGDEELAARYSAAKKALHDFMRVRDAAKPKPTAAAHEQTQAEPAAPREKKVRFSSEAKKVISHEGSSDESKRGKRKVSAGGPDCVSVYTAEALGVSPEERRLAKKAAKKAAKRASYET</sequence>
<dbReference type="Proteomes" id="UP001515480">
    <property type="component" value="Unassembled WGS sequence"/>
</dbReference>
<proteinExistence type="predicted"/>
<feature type="compositionally biased region" description="Basic and acidic residues" evidence="1">
    <location>
        <begin position="111"/>
        <end position="137"/>
    </location>
</feature>
<dbReference type="EMBL" id="JBGBPQ010000013">
    <property type="protein sequence ID" value="KAL1511803.1"/>
    <property type="molecule type" value="Genomic_DNA"/>
</dbReference>
<gene>
    <name evidence="2" type="ORF">AB1Y20_005089</name>
</gene>
<feature type="compositionally biased region" description="Low complexity" evidence="1">
    <location>
        <begin position="26"/>
        <end position="35"/>
    </location>
</feature>
<reference evidence="2 3" key="1">
    <citation type="journal article" date="2024" name="Science">
        <title>Giant polyketide synthase enzymes in the biosynthesis of giant marine polyether toxins.</title>
        <authorList>
            <person name="Fallon T.R."/>
            <person name="Shende V.V."/>
            <person name="Wierzbicki I.H."/>
            <person name="Pendleton A.L."/>
            <person name="Watervoot N.F."/>
            <person name="Auber R.P."/>
            <person name="Gonzalez D.J."/>
            <person name="Wisecaver J.H."/>
            <person name="Moore B.S."/>
        </authorList>
    </citation>
    <scope>NUCLEOTIDE SEQUENCE [LARGE SCALE GENOMIC DNA]</scope>
    <source>
        <strain evidence="2 3">12B1</strain>
    </source>
</reference>
<feature type="region of interest" description="Disordered" evidence="1">
    <location>
        <begin position="1"/>
        <end position="35"/>
    </location>
</feature>
<protein>
    <recommendedName>
        <fullName evidence="4">Ribosome biogenesis protein NOP53</fullName>
    </recommendedName>
</protein>
<feature type="compositionally biased region" description="Basic residues" evidence="1">
    <location>
        <begin position="168"/>
        <end position="178"/>
    </location>
</feature>
<dbReference type="AlphaFoldDB" id="A0AB34J2S9"/>
<evidence type="ECO:0000313" key="3">
    <source>
        <dbReference type="Proteomes" id="UP001515480"/>
    </source>
</evidence>
<feature type="region of interest" description="Disordered" evidence="1">
    <location>
        <begin position="48"/>
        <end position="68"/>
    </location>
</feature>
<feature type="compositionally biased region" description="Basic residues" evidence="1">
    <location>
        <begin position="7"/>
        <end position="25"/>
    </location>
</feature>
<keyword evidence="3" id="KW-1185">Reference proteome</keyword>
<evidence type="ECO:0008006" key="4">
    <source>
        <dbReference type="Google" id="ProtNLM"/>
    </source>
</evidence>
<feature type="region of interest" description="Disordered" evidence="1">
    <location>
        <begin position="91"/>
        <end position="148"/>
    </location>
</feature>
<name>A0AB34J2S9_PRYPA</name>
<feature type="region of interest" description="Disordered" evidence="1">
    <location>
        <begin position="161"/>
        <end position="184"/>
    </location>
</feature>
<comment type="caution">
    <text evidence="2">The sequence shown here is derived from an EMBL/GenBank/DDBJ whole genome shotgun (WGS) entry which is preliminary data.</text>
</comment>
<accession>A0AB34J2S9</accession>
<evidence type="ECO:0000313" key="2">
    <source>
        <dbReference type="EMBL" id="KAL1511803.1"/>
    </source>
</evidence>